<dbReference type="InterPro" id="IPR036591">
    <property type="entry name" value="YggU-like_sf"/>
</dbReference>
<organism evidence="2 3">
    <name type="scientific">Hyalella azteca</name>
    <name type="common">Amphipod</name>
    <dbReference type="NCBI Taxonomy" id="294128"/>
    <lineage>
        <taxon>Eukaryota</taxon>
        <taxon>Metazoa</taxon>
        <taxon>Ecdysozoa</taxon>
        <taxon>Arthropoda</taxon>
        <taxon>Crustacea</taxon>
        <taxon>Multicrustacea</taxon>
        <taxon>Malacostraca</taxon>
        <taxon>Eumalacostraca</taxon>
        <taxon>Peracarida</taxon>
        <taxon>Amphipoda</taxon>
        <taxon>Senticaudata</taxon>
        <taxon>Talitrida</taxon>
        <taxon>Talitroidea</taxon>
        <taxon>Hyalellidae</taxon>
        <taxon>Hyalella</taxon>
    </lineage>
</organism>
<protein>
    <submittedName>
        <fullName evidence="3">UPF0235 protein C15orf40 homolog</fullName>
    </submittedName>
</protein>
<dbReference type="SUPFAM" id="SSF69786">
    <property type="entry name" value="YggU-like"/>
    <property type="match status" value="1"/>
</dbReference>
<evidence type="ECO:0000256" key="1">
    <source>
        <dbReference type="ARBA" id="ARBA00010364"/>
    </source>
</evidence>
<dbReference type="Proteomes" id="UP000694843">
    <property type="component" value="Unplaced"/>
</dbReference>
<name>A0A8B7NUC2_HYAAZ</name>
<comment type="similarity">
    <text evidence="1">Belongs to the UPF0235 family.</text>
</comment>
<dbReference type="KEGG" id="hazt:108673979"/>
<keyword evidence="2" id="KW-1185">Reference proteome</keyword>
<dbReference type="PANTHER" id="PTHR13420:SF7">
    <property type="entry name" value="UPF0235 PROTEIN C15ORF40"/>
    <property type="match status" value="1"/>
</dbReference>
<gene>
    <name evidence="3" type="primary">LOC108673979</name>
</gene>
<dbReference type="HAMAP" id="MF_00634">
    <property type="entry name" value="UPF0235"/>
    <property type="match status" value="1"/>
</dbReference>
<dbReference type="OrthoDB" id="244097at2759"/>
<dbReference type="NCBIfam" id="TIGR00251">
    <property type="entry name" value="DUF167 family protein"/>
    <property type="match status" value="1"/>
</dbReference>
<dbReference type="Pfam" id="PF02594">
    <property type="entry name" value="DUF167"/>
    <property type="match status" value="1"/>
</dbReference>
<proteinExistence type="inferred from homology"/>
<evidence type="ECO:0000313" key="3">
    <source>
        <dbReference type="RefSeq" id="XP_018017364.1"/>
    </source>
</evidence>
<dbReference type="PANTHER" id="PTHR13420">
    <property type="entry name" value="UPF0235 PROTEIN C15ORF40"/>
    <property type="match status" value="1"/>
</dbReference>
<reference evidence="3" key="1">
    <citation type="submission" date="2025-08" db="UniProtKB">
        <authorList>
            <consortium name="RefSeq"/>
        </authorList>
    </citation>
    <scope>IDENTIFICATION</scope>
    <source>
        <tissue evidence="3">Whole organism</tissue>
    </source>
</reference>
<dbReference type="GO" id="GO:0005737">
    <property type="term" value="C:cytoplasm"/>
    <property type="evidence" value="ECO:0007669"/>
    <property type="project" value="TreeGrafter"/>
</dbReference>
<accession>A0A8B7NUC2</accession>
<dbReference type="RefSeq" id="XP_018017364.1">
    <property type="nucleotide sequence ID" value="XM_018161875.2"/>
</dbReference>
<evidence type="ECO:0000313" key="2">
    <source>
        <dbReference type="Proteomes" id="UP000694843"/>
    </source>
</evidence>
<dbReference type="GeneID" id="108673979"/>
<dbReference type="AlphaFoldDB" id="A0A8B7NUC2"/>
<dbReference type="Gene3D" id="3.30.1200.10">
    <property type="entry name" value="YggU-like"/>
    <property type="match status" value="1"/>
</dbReference>
<dbReference type="InterPro" id="IPR003746">
    <property type="entry name" value="DUF167"/>
</dbReference>
<dbReference type="SMART" id="SM01152">
    <property type="entry name" value="DUF167"/>
    <property type="match status" value="1"/>
</dbReference>
<sequence length="147" mass="15600">MKRDTLIATLQLSRTFFQCHLAMGKKKSQSSSCNEHNSAAGAGTVASPITLDKSGNVVISVLAKPGAKESAITGMSEEGVGIQIAAPPQDGQANAELIKFLARVLQVRKTDVSLDKGSRARQKRILVQNIELQKANDLISTAAKNSL</sequence>